<name>D7CPH7_SYNLT</name>
<dbReference type="PROSITE" id="PS51464">
    <property type="entry name" value="SIS"/>
    <property type="match status" value="1"/>
</dbReference>
<dbReference type="CDD" id="cd05017">
    <property type="entry name" value="SIS_PGI_PMI_1"/>
    <property type="match status" value="1"/>
</dbReference>
<protein>
    <submittedName>
        <fullName evidence="4">Bifunctional phosphoglucose/phosphomannose isomerase</fullName>
        <ecNumber evidence="4">5.3.1.8</ecNumber>
    </submittedName>
</protein>
<dbReference type="GO" id="GO:0004347">
    <property type="term" value="F:glucose-6-phosphate isomerase activity"/>
    <property type="evidence" value="ECO:0007669"/>
    <property type="project" value="InterPro"/>
</dbReference>
<organism evidence="4 5">
    <name type="scientific">Syntrophothermus lipocalidus (strain DSM 12680 / TGB-C1)</name>
    <dbReference type="NCBI Taxonomy" id="643648"/>
    <lineage>
        <taxon>Bacteria</taxon>
        <taxon>Bacillati</taxon>
        <taxon>Bacillota</taxon>
        <taxon>Clostridia</taxon>
        <taxon>Eubacteriales</taxon>
        <taxon>Syntrophomonadaceae</taxon>
        <taxon>Syntrophothermus</taxon>
    </lineage>
</organism>
<dbReference type="AlphaFoldDB" id="D7CPH7"/>
<dbReference type="InterPro" id="IPR019490">
    <property type="entry name" value="Glu6P/Mann6P_isomerase_C"/>
</dbReference>
<evidence type="ECO:0000256" key="1">
    <source>
        <dbReference type="ARBA" id="ARBA00010523"/>
    </source>
</evidence>
<dbReference type="eggNOG" id="COG2222">
    <property type="taxonomic scope" value="Bacteria"/>
</dbReference>
<dbReference type="InterPro" id="IPR046348">
    <property type="entry name" value="SIS_dom_sf"/>
</dbReference>
<feature type="domain" description="SIS" evidence="3">
    <location>
        <begin position="31"/>
        <end position="171"/>
    </location>
</feature>
<evidence type="ECO:0000259" key="3">
    <source>
        <dbReference type="PROSITE" id="PS51464"/>
    </source>
</evidence>
<dbReference type="GO" id="GO:1901135">
    <property type="term" value="P:carbohydrate derivative metabolic process"/>
    <property type="evidence" value="ECO:0007669"/>
    <property type="project" value="InterPro"/>
</dbReference>
<dbReference type="Pfam" id="PF10432">
    <property type="entry name" value="bact-PGI_C"/>
    <property type="match status" value="1"/>
</dbReference>
<dbReference type="Gene3D" id="3.40.50.10490">
    <property type="entry name" value="Glucose-6-phosphate isomerase like protein, domain 1"/>
    <property type="match status" value="2"/>
</dbReference>
<dbReference type="NCBIfam" id="NF006423">
    <property type="entry name" value="PRK08674.1-2"/>
    <property type="match status" value="1"/>
</dbReference>
<comment type="similarity">
    <text evidence="1">Belongs to the PGI/PMI family.</text>
</comment>
<gene>
    <name evidence="4" type="ordered locus">Slip_1858</name>
</gene>
<evidence type="ECO:0000313" key="4">
    <source>
        <dbReference type="EMBL" id="ADI02612.1"/>
    </source>
</evidence>
<sequence length="344" mass="37662">MAVEMGPEMMFEFLYNLPAQFEGCLKMDFSKASGLKKEYANIVVTGLGGSAIGGDILRCYCQSRLPIPVVVNRDYMLPRFVGPDSLVLAVSYSGNTEETLSAYEDAREKGASIIAFTTGGKLAEMAALDGNPVITITGGLVPRAATGYLFAPLVLVLERLGLVSGASEDVKETVTVLTQLREEIEPGREEDSNRARFIAGQLYQRIPVIWGCSSTSEVAAMRWKGQINENAKAPAYFNVFPELNHNEIVGFEVPEDLVKKLAVIILRDPDDHGRITKRIEITKDILQGKVSSVAEVEARGNSFLAKTYSLIYVGDYASVYLAELYGINPTPVQVIDYLKARMAE</sequence>
<dbReference type="Proteomes" id="UP000000378">
    <property type="component" value="Chromosome"/>
</dbReference>
<dbReference type="STRING" id="643648.Slip_1858"/>
<dbReference type="HOGENOM" id="CLU_059687_0_0_9"/>
<accession>D7CPH7</accession>
<dbReference type="NCBIfam" id="TIGR02128">
    <property type="entry name" value="G6PI_arch"/>
    <property type="match status" value="1"/>
</dbReference>
<reference evidence="5" key="1">
    <citation type="journal article" date="2010" name="Stand. Genomic Sci.">
        <title>Complete genome sequence of Syntrophothermus lipocalidus type strain (TGB-C1T).</title>
        <authorList>
            <consortium name="US DOE Joint Genome Institute (JGI-PGF)"/>
            <person name="Djao O."/>
            <person name="Zhang X."/>
            <person name="Lucas S."/>
            <person name="Lapidus A."/>
            <person name="Glavina Del Rio T."/>
            <person name="Nolan M."/>
            <person name="Tice H."/>
            <person name="Cheng J."/>
            <person name="Han C."/>
            <person name="Tapia R."/>
            <person name="Goodwin L."/>
            <person name="Pitluck S."/>
            <person name="Liolios K."/>
            <person name="Ivanova N."/>
            <person name="Mavromatis K."/>
            <person name="Mikhailova N."/>
            <person name="Ovchinnikova G."/>
            <person name="Pati A."/>
            <person name="Brambilla E."/>
            <person name="Chen A."/>
            <person name="Palaniappan K."/>
            <person name="Land M."/>
            <person name="Hauser L."/>
            <person name="Chang Y."/>
            <person name="Jeffries C."/>
            <person name="Rohde M."/>
            <person name="Sikorski J."/>
            <person name="Spring S."/>
            <person name="Goker M."/>
            <person name="Detter J."/>
            <person name="Woyke T."/>
            <person name="Bristow J."/>
            <person name="Eisen J."/>
            <person name="Markowitz V."/>
            <person name="Hugenholtz P."/>
            <person name="Kyrpides N."/>
            <person name="Klenk H."/>
        </authorList>
    </citation>
    <scope>NUCLEOTIDE SEQUENCE [LARGE SCALE GENOMIC DNA]</scope>
    <source>
        <strain evidence="5">DSM 12680 / TGB-C1</strain>
    </source>
</reference>
<dbReference type="KEGG" id="slp:Slip_1858"/>
<dbReference type="CDD" id="cd05637">
    <property type="entry name" value="SIS_PGI_PMI_2"/>
    <property type="match status" value="1"/>
</dbReference>
<dbReference type="InterPro" id="IPR035484">
    <property type="entry name" value="SIS_PGI/PMI_1"/>
</dbReference>
<dbReference type="InterPro" id="IPR001347">
    <property type="entry name" value="SIS_dom"/>
</dbReference>
<dbReference type="SUPFAM" id="SSF53697">
    <property type="entry name" value="SIS domain"/>
    <property type="match status" value="1"/>
</dbReference>
<dbReference type="NCBIfam" id="NF006426">
    <property type="entry name" value="PRK08674.1-6"/>
    <property type="match status" value="1"/>
</dbReference>
<dbReference type="EMBL" id="CP002048">
    <property type="protein sequence ID" value="ADI02612.1"/>
    <property type="molecule type" value="Genomic_DNA"/>
</dbReference>
<proteinExistence type="inferred from homology"/>
<reference evidence="4 5" key="2">
    <citation type="journal article" date="2010" name="Stand. Genomic Sci.">
        <title>Complete genome sequence of Syntrophothermus lipocalidus type strain (TGB-C1).</title>
        <authorList>
            <person name="Djao O.D."/>
            <person name="Zhang X."/>
            <person name="Lucas S."/>
            <person name="Lapidus A."/>
            <person name="Del Rio T.G."/>
            <person name="Nolan M."/>
            <person name="Tice H."/>
            <person name="Cheng J.F."/>
            <person name="Han C."/>
            <person name="Tapia R."/>
            <person name="Goodwin L."/>
            <person name="Pitluck S."/>
            <person name="Liolios K."/>
            <person name="Ivanova N."/>
            <person name="Mavromatis K."/>
            <person name="Mikhailova N."/>
            <person name="Ovchinnikova G."/>
            <person name="Pati A."/>
            <person name="Brambilla E."/>
            <person name="Chen A."/>
            <person name="Palaniappan K."/>
            <person name="Land M."/>
            <person name="Hauser L."/>
            <person name="Chang Y.J."/>
            <person name="Jeffries C.D."/>
            <person name="Rohde M."/>
            <person name="Sikorski J."/>
            <person name="Spring S."/>
            <person name="Goker M."/>
            <person name="Detter J.C."/>
            <person name="Woyke T."/>
            <person name="Bristow J."/>
            <person name="Eisen J.A."/>
            <person name="Markowitz V."/>
            <person name="Hugenholtz P."/>
            <person name="Kyrpides N.C."/>
            <person name="Klenk H.P."/>
        </authorList>
    </citation>
    <scope>NUCLEOTIDE SEQUENCE [LARGE SCALE GENOMIC DNA]</scope>
    <source>
        <strain evidence="5">DSM 12680 / TGB-C1</strain>
    </source>
</reference>
<dbReference type="GO" id="GO:0004476">
    <property type="term" value="F:mannose-6-phosphate isomerase activity"/>
    <property type="evidence" value="ECO:0007669"/>
    <property type="project" value="UniProtKB-EC"/>
</dbReference>
<keyword evidence="2 4" id="KW-0413">Isomerase</keyword>
<dbReference type="GO" id="GO:0097367">
    <property type="term" value="F:carbohydrate derivative binding"/>
    <property type="evidence" value="ECO:0007669"/>
    <property type="project" value="InterPro"/>
</dbReference>
<dbReference type="Pfam" id="PF01380">
    <property type="entry name" value="SIS"/>
    <property type="match status" value="1"/>
</dbReference>
<keyword evidence="5" id="KW-1185">Reference proteome</keyword>
<dbReference type="GO" id="GO:0005975">
    <property type="term" value="P:carbohydrate metabolic process"/>
    <property type="evidence" value="ECO:0007669"/>
    <property type="project" value="InterPro"/>
</dbReference>
<evidence type="ECO:0000313" key="5">
    <source>
        <dbReference type="Proteomes" id="UP000000378"/>
    </source>
</evidence>
<dbReference type="RefSeq" id="WP_013176014.1">
    <property type="nucleotide sequence ID" value="NC_014220.1"/>
</dbReference>
<evidence type="ECO:0000256" key="2">
    <source>
        <dbReference type="ARBA" id="ARBA00023235"/>
    </source>
</evidence>
<dbReference type="EC" id="5.3.1.8" evidence="4"/>